<dbReference type="InterPro" id="IPR013783">
    <property type="entry name" value="Ig-like_fold"/>
</dbReference>
<proteinExistence type="predicted"/>
<dbReference type="AlphaFoldDB" id="A0A250WUD0"/>
<name>A0A250WUD0_9CHLO</name>
<evidence type="ECO:0000256" key="2">
    <source>
        <dbReference type="SAM" id="Phobius"/>
    </source>
</evidence>
<feature type="region of interest" description="Disordered" evidence="1">
    <location>
        <begin position="285"/>
        <end position="310"/>
    </location>
</feature>
<keyword evidence="2" id="KW-1133">Transmembrane helix</keyword>
<sequence>MDSIKGKALFPWTQTWSKIRFGGPLTFSIALLSGSLMLLVKNIRRGKRVRFAKEHQIHLVDKDPVQKGTARLYIKLPSAWNDAGVLGCVTGRMWKDIPTNKVSTSSGDMHVAEVYVAEEPEDDSKPFLEFMVTNKRGLWEKAHNGGNYCIQWPGRYLLADGCLRELEHGPDEKEGGIVFAKELDDDLPPAPPVSRKPSLLSMALKPAIKSPSPIVGTSPSKGEGSPGTRSATPMQGMSPSASSHAIFTAAVAAVAAAEAKEKELALTLDIEALSSDLEEQLSKFAQCGTPPKKSAGRPPRPAPPRSLAFC</sequence>
<accession>A0A250WUD0</accession>
<keyword evidence="2" id="KW-0812">Transmembrane</keyword>
<organism evidence="3 4">
    <name type="scientific">Chlamydomonas eustigma</name>
    <dbReference type="NCBI Taxonomy" id="1157962"/>
    <lineage>
        <taxon>Eukaryota</taxon>
        <taxon>Viridiplantae</taxon>
        <taxon>Chlorophyta</taxon>
        <taxon>core chlorophytes</taxon>
        <taxon>Chlorophyceae</taxon>
        <taxon>CS clade</taxon>
        <taxon>Chlamydomonadales</taxon>
        <taxon>Chlamydomonadaceae</taxon>
        <taxon>Chlamydomonas</taxon>
    </lineage>
</organism>
<protein>
    <submittedName>
        <fullName evidence="3">Uncharacterized protein</fullName>
    </submittedName>
</protein>
<gene>
    <name evidence="3" type="ORF">CEUSTIGMA_g1883.t1</name>
</gene>
<evidence type="ECO:0000256" key="1">
    <source>
        <dbReference type="SAM" id="MobiDB-lite"/>
    </source>
</evidence>
<feature type="compositionally biased region" description="Polar residues" evidence="1">
    <location>
        <begin position="227"/>
        <end position="240"/>
    </location>
</feature>
<comment type="caution">
    <text evidence="3">The sequence shown here is derived from an EMBL/GenBank/DDBJ whole genome shotgun (WGS) entry which is preliminary data.</text>
</comment>
<keyword evidence="4" id="KW-1185">Reference proteome</keyword>
<evidence type="ECO:0000313" key="4">
    <source>
        <dbReference type="Proteomes" id="UP000232323"/>
    </source>
</evidence>
<dbReference type="Gene3D" id="2.60.40.10">
    <property type="entry name" value="Immunoglobulins"/>
    <property type="match status" value="1"/>
</dbReference>
<dbReference type="Proteomes" id="UP000232323">
    <property type="component" value="Unassembled WGS sequence"/>
</dbReference>
<dbReference type="EMBL" id="BEGY01000007">
    <property type="protein sequence ID" value="GAX74434.1"/>
    <property type="molecule type" value="Genomic_DNA"/>
</dbReference>
<evidence type="ECO:0000313" key="3">
    <source>
        <dbReference type="EMBL" id="GAX74434.1"/>
    </source>
</evidence>
<keyword evidence="2" id="KW-0472">Membrane</keyword>
<feature type="region of interest" description="Disordered" evidence="1">
    <location>
        <begin position="210"/>
        <end position="240"/>
    </location>
</feature>
<feature type="transmembrane region" description="Helical" evidence="2">
    <location>
        <begin position="21"/>
        <end position="40"/>
    </location>
</feature>
<reference evidence="3 4" key="1">
    <citation type="submission" date="2017-08" db="EMBL/GenBank/DDBJ databases">
        <title>Acidophilic green algal genome provides insights into adaptation to an acidic environment.</title>
        <authorList>
            <person name="Hirooka S."/>
            <person name="Hirose Y."/>
            <person name="Kanesaki Y."/>
            <person name="Higuchi S."/>
            <person name="Fujiwara T."/>
            <person name="Onuma R."/>
            <person name="Era A."/>
            <person name="Ohbayashi R."/>
            <person name="Uzuka A."/>
            <person name="Nozaki H."/>
            <person name="Yoshikawa H."/>
            <person name="Miyagishima S.Y."/>
        </authorList>
    </citation>
    <scope>NUCLEOTIDE SEQUENCE [LARGE SCALE GENOMIC DNA]</scope>
    <source>
        <strain evidence="3 4">NIES-2499</strain>
    </source>
</reference>